<dbReference type="PANTHER" id="PTHR43531">
    <property type="entry name" value="PROTEIN ICFG"/>
    <property type="match status" value="1"/>
</dbReference>
<evidence type="ECO:0000256" key="1">
    <source>
        <dbReference type="ARBA" id="ARBA00004651"/>
    </source>
</evidence>
<dbReference type="GO" id="GO:0006935">
    <property type="term" value="P:chemotaxis"/>
    <property type="evidence" value="ECO:0007669"/>
    <property type="project" value="InterPro"/>
</dbReference>
<keyword evidence="3" id="KW-0488">Methylation</keyword>
<dbReference type="Pfam" id="PF00015">
    <property type="entry name" value="MCPsignal"/>
    <property type="match status" value="1"/>
</dbReference>
<dbReference type="Pfam" id="PF17200">
    <property type="entry name" value="sCache_2"/>
    <property type="match status" value="1"/>
</dbReference>
<evidence type="ECO:0000256" key="3">
    <source>
        <dbReference type="ARBA" id="ARBA00022481"/>
    </source>
</evidence>
<keyword evidence="5 10" id="KW-1133">Transmembrane helix</keyword>
<keyword evidence="4 10" id="KW-0812">Transmembrane</keyword>
<evidence type="ECO:0000256" key="6">
    <source>
        <dbReference type="ARBA" id="ARBA00023136"/>
    </source>
</evidence>
<dbReference type="OrthoDB" id="2489132at2"/>
<dbReference type="PRINTS" id="PR00260">
    <property type="entry name" value="CHEMTRNSDUCR"/>
</dbReference>
<dbReference type="Gene3D" id="1.10.287.950">
    <property type="entry name" value="Methyl-accepting chemotaxis protein"/>
    <property type="match status" value="1"/>
</dbReference>
<dbReference type="InterPro" id="IPR051310">
    <property type="entry name" value="MCP_chemotaxis"/>
</dbReference>
<reference evidence="12 13" key="1">
    <citation type="submission" date="2017-08" db="EMBL/GenBank/DDBJ databases">
        <title>Halomonas alkalisoli sp. nov., isolated from saline alkaline soil.</title>
        <authorList>
            <person name="Wang D."/>
            <person name="Zhang G."/>
        </authorList>
    </citation>
    <scope>NUCLEOTIDE SEQUENCE [LARGE SCALE GENOMIC DNA]</scope>
    <source>
        <strain evidence="12 13">WRN001</strain>
    </source>
</reference>
<name>A0A2A2F3Y1_9GAMM</name>
<dbReference type="EMBL" id="NSKB01000001">
    <property type="protein sequence ID" value="PAU79377.1"/>
    <property type="molecule type" value="Genomic_DNA"/>
</dbReference>
<evidence type="ECO:0000256" key="8">
    <source>
        <dbReference type="ARBA" id="ARBA00029447"/>
    </source>
</evidence>
<dbReference type="InterPro" id="IPR004089">
    <property type="entry name" value="MCPsignal_dom"/>
</dbReference>
<dbReference type="SMART" id="SM01049">
    <property type="entry name" value="Cache_2"/>
    <property type="match status" value="1"/>
</dbReference>
<evidence type="ECO:0000259" key="11">
    <source>
        <dbReference type="PROSITE" id="PS50111"/>
    </source>
</evidence>
<dbReference type="InterPro" id="IPR004090">
    <property type="entry name" value="Chemotax_Me-accpt_rcpt"/>
</dbReference>
<dbReference type="SUPFAM" id="SSF58104">
    <property type="entry name" value="Methyl-accepting chemotaxis protein (MCP) signaling domain"/>
    <property type="match status" value="1"/>
</dbReference>
<evidence type="ECO:0000256" key="9">
    <source>
        <dbReference type="PROSITE-ProRule" id="PRU00284"/>
    </source>
</evidence>
<proteinExistence type="inferred from homology"/>
<comment type="similarity">
    <text evidence="8">Belongs to the methyl-accepting chemotaxis (MCP) protein family.</text>
</comment>
<keyword evidence="13" id="KW-1185">Reference proteome</keyword>
<evidence type="ECO:0000256" key="5">
    <source>
        <dbReference type="ARBA" id="ARBA00022989"/>
    </source>
</evidence>
<feature type="transmembrane region" description="Helical" evidence="10">
    <location>
        <begin position="12"/>
        <end position="30"/>
    </location>
</feature>
<dbReference type="RefSeq" id="WP_095619387.1">
    <property type="nucleotide sequence ID" value="NZ_NSKB01000001.1"/>
</dbReference>
<feature type="domain" description="Methyl-accepting transducer" evidence="11">
    <location>
        <begin position="268"/>
        <end position="497"/>
    </location>
</feature>
<dbReference type="GO" id="GO:0004888">
    <property type="term" value="F:transmembrane signaling receptor activity"/>
    <property type="evidence" value="ECO:0007669"/>
    <property type="project" value="InterPro"/>
</dbReference>
<sequence length="535" mass="57968">MTQMTTTSKLWSLLGGIWLAMLMLVGWMSWENRQTIESERRESVRYVIESVMSQLESLQQRVVAGELSEEEARQRALDNLGSVRFGEDEYIFAFDSQMHIVSHARRSAGDDMSGFEDPRGNRTYVNLLDIARSEGGGFVEYYSRRAGGEEQSAKVSYVERFAEWDWYVATGVYIDDINAAFMTGLLRTAVILLAIGLPLTLLMGLVIRDVSRRLGGDPRYAAEVVTLIADGDLTHQAALTEGDRHSLLYDINRMREALVSTIGDIHLSADDVSAAAVQITAGNDELATRTEQQAASLAETASSMEELTATVKQNAENAEHARALAEDTTHSAQRGGQSMETLVSSMESINASASQMSTIVDTIEAIAFQTNILALNASVEAARAGEQGRGFAVVAGEVRNLASRSAEAASEIKSLIENSDSQTAKGSQQARDTGVIITGMVDSITQLSTLVSEISAASVEQSHGIEQVNEAVTQMDQMTQQNAGLVQESAAASQRMEAQSGLLRQHIARFRIAGAPSGGFQWQPPARLQVSEATS</sequence>
<evidence type="ECO:0000256" key="2">
    <source>
        <dbReference type="ARBA" id="ARBA00022475"/>
    </source>
</evidence>
<dbReference type="CDD" id="cd18774">
    <property type="entry name" value="PDC2_HK_sensor"/>
    <property type="match status" value="1"/>
</dbReference>
<dbReference type="FunFam" id="1.10.287.950:FF:000001">
    <property type="entry name" value="Methyl-accepting chemotaxis sensory transducer"/>
    <property type="match status" value="1"/>
</dbReference>
<dbReference type="PROSITE" id="PS50111">
    <property type="entry name" value="CHEMOTAXIS_TRANSDUC_2"/>
    <property type="match status" value="1"/>
</dbReference>
<accession>A0A2A2F3Y1</accession>
<dbReference type="GO" id="GO:0005886">
    <property type="term" value="C:plasma membrane"/>
    <property type="evidence" value="ECO:0007669"/>
    <property type="project" value="UniProtKB-SubCell"/>
</dbReference>
<organism evidence="12 13">
    <name type="scientific">Halomonas salipaludis</name>
    <dbReference type="NCBI Taxonomy" id="2032625"/>
    <lineage>
        <taxon>Bacteria</taxon>
        <taxon>Pseudomonadati</taxon>
        <taxon>Pseudomonadota</taxon>
        <taxon>Gammaproteobacteria</taxon>
        <taxon>Oceanospirillales</taxon>
        <taxon>Halomonadaceae</taxon>
        <taxon>Halomonas</taxon>
    </lineage>
</organism>
<dbReference type="SMART" id="SM00283">
    <property type="entry name" value="MA"/>
    <property type="match status" value="1"/>
</dbReference>
<dbReference type="CDD" id="cd11386">
    <property type="entry name" value="MCP_signal"/>
    <property type="match status" value="1"/>
</dbReference>
<dbReference type="InterPro" id="IPR033480">
    <property type="entry name" value="sCache_2"/>
</dbReference>
<keyword evidence="7 9" id="KW-0807">Transducer</keyword>
<protein>
    <recommendedName>
        <fullName evidence="11">Methyl-accepting transducer domain-containing protein</fullName>
    </recommendedName>
</protein>
<keyword evidence="2" id="KW-1003">Cell membrane</keyword>
<evidence type="ECO:0000256" key="10">
    <source>
        <dbReference type="SAM" id="Phobius"/>
    </source>
</evidence>
<dbReference type="Gene3D" id="3.30.450.20">
    <property type="entry name" value="PAS domain"/>
    <property type="match status" value="1"/>
</dbReference>
<feature type="transmembrane region" description="Helical" evidence="10">
    <location>
        <begin position="185"/>
        <end position="207"/>
    </location>
</feature>
<evidence type="ECO:0000256" key="4">
    <source>
        <dbReference type="ARBA" id="ARBA00022692"/>
    </source>
</evidence>
<dbReference type="PANTHER" id="PTHR43531:SF14">
    <property type="entry name" value="METHYL-ACCEPTING CHEMOTAXIS PROTEIN I-RELATED"/>
    <property type="match status" value="1"/>
</dbReference>
<evidence type="ECO:0000313" key="13">
    <source>
        <dbReference type="Proteomes" id="UP000217771"/>
    </source>
</evidence>
<gene>
    <name evidence="12" type="ORF">CK498_03120</name>
</gene>
<comment type="subcellular location">
    <subcellularLocation>
        <location evidence="1">Cell membrane</location>
        <topology evidence="1">Multi-pass membrane protein</topology>
    </subcellularLocation>
</comment>
<evidence type="ECO:0000313" key="12">
    <source>
        <dbReference type="EMBL" id="PAU79377.1"/>
    </source>
</evidence>
<dbReference type="GO" id="GO:0007165">
    <property type="term" value="P:signal transduction"/>
    <property type="evidence" value="ECO:0007669"/>
    <property type="project" value="UniProtKB-KW"/>
</dbReference>
<dbReference type="Proteomes" id="UP000217771">
    <property type="component" value="Unassembled WGS sequence"/>
</dbReference>
<comment type="caution">
    <text evidence="12">The sequence shown here is derived from an EMBL/GenBank/DDBJ whole genome shotgun (WGS) entry which is preliminary data.</text>
</comment>
<dbReference type="AlphaFoldDB" id="A0A2A2F3Y1"/>
<keyword evidence="6 10" id="KW-0472">Membrane</keyword>
<evidence type="ECO:0000256" key="7">
    <source>
        <dbReference type="ARBA" id="ARBA00023224"/>
    </source>
</evidence>